<gene>
    <name evidence="1" type="ORF">Harbringer_080</name>
</gene>
<reference evidence="1" key="1">
    <citation type="submission" date="2024-05" db="EMBL/GenBank/DDBJ databases">
        <authorList>
            <person name="Abreu G."/>
            <person name="Garcia E."/>
            <person name="Oliveira H."/>
        </authorList>
    </citation>
    <scope>NUCLEOTIDE SEQUENCE</scope>
</reference>
<sequence>MGRNRQRLNYFHQGALQPLFRFAILFSSVEQSTTTKP</sequence>
<organism evidence="1">
    <name type="scientific">Erwinia phage Harbringer</name>
    <dbReference type="NCBI Taxonomy" id="3158978"/>
    <lineage>
        <taxon>Viruses</taxon>
        <taxon>Duplodnaviria</taxon>
        <taxon>Heunggongvirae</taxon>
        <taxon>Uroviricota</taxon>
        <taxon>Caudoviricetes</taxon>
        <taxon>Andersonviridae</taxon>
        <taxon>Ounavirinae</taxon>
        <taxon>Kolesnikvirus</taxon>
    </lineage>
</organism>
<accession>A0AAU8EK11</accession>
<name>A0AAU8EK11_9CAUD</name>
<protein>
    <submittedName>
        <fullName evidence="1">Uncharacterized protein</fullName>
    </submittedName>
</protein>
<dbReference type="EMBL" id="PP854833">
    <property type="protein sequence ID" value="XCG99316.1"/>
    <property type="molecule type" value="Genomic_DNA"/>
</dbReference>
<proteinExistence type="predicted"/>
<evidence type="ECO:0000313" key="1">
    <source>
        <dbReference type="EMBL" id="XCG99316.1"/>
    </source>
</evidence>